<gene>
    <name evidence="2" type="primary">Contig13311.g14201</name>
    <name evidence="2" type="ORF">STYLEM_16691</name>
</gene>
<dbReference type="Gene3D" id="2.130.10.10">
    <property type="entry name" value="YVTN repeat-like/Quinoprotein amine dehydrogenase"/>
    <property type="match status" value="1"/>
</dbReference>
<dbReference type="OrthoDB" id="273067at2759"/>
<dbReference type="InterPro" id="IPR036322">
    <property type="entry name" value="WD40_repeat_dom_sf"/>
</dbReference>
<dbReference type="InParanoid" id="A0A078AYS1"/>
<dbReference type="EMBL" id="CCKQ01015748">
    <property type="protein sequence ID" value="CDW87585.1"/>
    <property type="molecule type" value="Genomic_DNA"/>
</dbReference>
<evidence type="ECO:0000313" key="3">
    <source>
        <dbReference type="Proteomes" id="UP000039865"/>
    </source>
</evidence>
<sequence length="675" mass="78190">MVEEKNASMKLTIDDLETFHVITETKVKELKTIQKSFSQHQDKELQEHNAVQRVIADLVQILLGHVEHEDALKIFQEQYGDNFGQKQGEEQQQTETTADPKNYDQLFRSLQTQLKEMQYSVKTLVLQNDHAQKKIKEEESQPQHQNQNQEQLNLVPERLDTIDQRIQELVEEQKRLTQLQNDLNAKSQDKKDSSSVELEKLDMVTNMLRKQAEDISTVKANIIDQQVNKKVESHHQSRGDNDEKDQELLKVVQQLAQDTSARLDEILSFKDKLITILSQQDKIIEMQDQNKLLIQQSASIVEKIEQKQEVPQIIQMPQHLQQYKGENQEAQYETYQRVAQNIFDRKVEASWVNQGPKFQVQSKYSFAVMTQQDYVFVDGNHNNVDVLRKDDLSLIGTLKTDNNAVFSFLMQGLKVFVGCANNNLFVFEVDTQKRIKDIKSTNIVYCFHQLDYNTILCGQRDGHIQILQANNLSKIQNFSLKDTSHIIQVNKTFKQSEIIMACSRGLFFADIVDLGDYRLTLSNEVYFREQDIKAAIEYKRDSVATCIDMDLNVYLIDRKQRLCIKTIENPSGSDRPLCMRLIPSFDIEKMPFALLRDQEGITLVNLKNPGAYKIFQSWYHQLPFPQMLLDCYKVVETGAVICYLVEYTGKDSTVVKYELTGDYIGGLKLMAKNDM</sequence>
<keyword evidence="3" id="KW-1185">Reference proteome</keyword>
<proteinExistence type="predicted"/>
<accession>A0A078AYS1</accession>
<evidence type="ECO:0000313" key="2">
    <source>
        <dbReference type="EMBL" id="CDW87585.1"/>
    </source>
</evidence>
<organism evidence="2 3">
    <name type="scientific">Stylonychia lemnae</name>
    <name type="common">Ciliate</name>
    <dbReference type="NCBI Taxonomy" id="5949"/>
    <lineage>
        <taxon>Eukaryota</taxon>
        <taxon>Sar</taxon>
        <taxon>Alveolata</taxon>
        <taxon>Ciliophora</taxon>
        <taxon>Intramacronucleata</taxon>
        <taxon>Spirotrichea</taxon>
        <taxon>Stichotrichia</taxon>
        <taxon>Sporadotrichida</taxon>
        <taxon>Oxytrichidae</taxon>
        <taxon>Stylonychinae</taxon>
        <taxon>Stylonychia</taxon>
    </lineage>
</organism>
<dbReference type="Proteomes" id="UP000039865">
    <property type="component" value="Unassembled WGS sequence"/>
</dbReference>
<feature type="coiled-coil region" evidence="1">
    <location>
        <begin position="121"/>
        <end position="189"/>
    </location>
</feature>
<reference evidence="2 3" key="1">
    <citation type="submission" date="2014-06" db="EMBL/GenBank/DDBJ databases">
        <authorList>
            <person name="Swart Estienne"/>
        </authorList>
    </citation>
    <scope>NUCLEOTIDE SEQUENCE [LARGE SCALE GENOMIC DNA]</scope>
    <source>
        <strain evidence="2 3">130c</strain>
    </source>
</reference>
<dbReference type="AlphaFoldDB" id="A0A078AYS1"/>
<keyword evidence="1" id="KW-0175">Coiled coil</keyword>
<dbReference type="InterPro" id="IPR015943">
    <property type="entry name" value="WD40/YVTN_repeat-like_dom_sf"/>
</dbReference>
<protein>
    <submittedName>
        <fullName evidence="2">Uncharacterized protein</fullName>
    </submittedName>
</protein>
<dbReference type="SUPFAM" id="SSF50978">
    <property type="entry name" value="WD40 repeat-like"/>
    <property type="match status" value="1"/>
</dbReference>
<name>A0A078AYS1_STYLE</name>
<evidence type="ECO:0000256" key="1">
    <source>
        <dbReference type="SAM" id="Coils"/>
    </source>
</evidence>